<sequence length="499" mass="53691">MTKTHVMALDAGTGSVRAILFRHDGSVEHIAQEEFAQHYPAPGWVEHDAVDIWESQRRVAQRVLAESGVAAEAVAAIGITNQRETCVLWDRVTGEPVHNALVWQDGRTAGFCDELREAGHAERVRTATGLPIDTYFSGTKLKWLLDNVPGARARAEAGELLAGTIDSWLIWKLTDGAAHVTDYSNASRTMLFNIRRLEWDAEILELLDIPLAVLPAVRPSSEVYGVTGSTAGLGAAIPVASATGDQQGALFGQACFTAGSVKATYGTGGSVMMNTGTTLVESSAGLITTIAWGLDGRVEYALEGVFFGVGATIKWLRDELRVIDDVASTAEIAESVPDTGGVYLVPAFTGIASPYWDQYARATVFGITPGTGRAQLVRAALESMSYSYRDVIEAMNAESGTPLPELRVDGGAVANDFHLQFQADQLGVPVHRPRITESTARGAAFLAGLAVGFWGSQEELRDTIDIERTFEPHMDAATRAELYAGWTKAVERSLDWVAH</sequence>
<evidence type="ECO:0000256" key="3">
    <source>
        <dbReference type="ARBA" id="ARBA00022741"/>
    </source>
</evidence>
<comment type="caution">
    <text evidence="7">Lacks conserved residue(s) required for the propagation of feature annotation.</text>
</comment>
<feature type="binding site" evidence="7">
    <location>
        <position position="83"/>
    </location>
    <ligand>
        <name>glycerol</name>
        <dbReference type="ChEBI" id="CHEBI:17754"/>
    </ligand>
</feature>
<dbReference type="GO" id="GO:0016301">
    <property type="term" value="F:kinase activity"/>
    <property type="evidence" value="ECO:0007669"/>
    <property type="project" value="UniProtKB-KW"/>
</dbReference>
<evidence type="ECO:0000259" key="9">
    <source>
        <dbReference type="Pfam" id="PF00370"/>
    </source>
</evidence>
<dbReference type="PIRSF" id="PIRSF000538">
    <property type="entry name" value="GlpK"/>
    <property type="match status" value="1"/>
</dbReference>
<accession>A0ABN3E0L9</accession>
<evidence type="ECO:0000256" key="5">
    <source>
        <dbReference type="ARBA" id="ARBA00022798"/>
    </source>
</evidence>
<dbReference type="Gene3D" id="3.30.420.40">
    <property type="match status" value="2"/>
</dbReference>
<keyword evidence="2 7" id="KW-0808">Transferase</keyword>
<feature type="binding site" evidence="7">
    <location>
        <position position="267"/>
    </location>
    <ligand>
        <name>ADP</name>
        <dbReference type="ChEBI" id="CHEBI:456216"/>
    </ligand>
</feature>
<feature type="binding site" evidence="7">
    <location>
        <position position="245"/>
    </location>
    <ligand>
        <name>sn-glycerol 3-phosphate</name>
        <dbReference type="ChEBI" id="CHEBI:57597"/>
    </ligand>
</feature>
<evidence type="ECO:0000259" key="10">
    <source>
        <dbReference type="Pfam" id="PF02782"/>
    </source>
</evidence>
<keyword evidence="12" id="KW-1185">Reference proteome</keyword>
<feature type="binding site" evidence="7">
    <location>
        <position position="135"/>
    </location>
    <ligand>
        <name>glycerol</name>
        <dbReference type="ChEBI" id="CHEBI:17754"/>
    </ligand>
</feature>
<evidence type="ECO:0000256" key="2">
    <source>
        <dbReference type="ARBA" id="ARBA00022679"/>
    </source>
</evidence>
<feature type="binding site" evidence="7">
    <location>
        <position position="310"/>
    </location>
    <ligand>
        <name>ATP</name>
        <dbReference type="ChEBI" id="CHEBI:30616"/>
    </ligand>
</feature>
<comment type="function">
    <text evidence="7">Key enzyme in the regulation of glycerol uptake and metabolism. Catalyzes the phosphorylation of glycerol to yield sn-glycerol 3-phosphate.</text>
</comment>
<feature type="binding site" evidence="7">
    <location>
        <position position="310"/>
    </location>
    <ligand>
        <name>ADP</name>
        <dbReference type="ChEBI" id="CHEBI:456216"/>
    </ligand>
</feature>
<evidence type="ECO:0000256" key="7">
    <source>
        <dbReference type="HAMAP-Rule" id="MF_00186"/>
    </source>
</evidence>
<dbReference type="InterPro" id="IPR043129">
    <property type="entry name" value="ATPase_NBD"/>
</dbReference>
<dbReference type="EMBL" id="BAAAQY010000011">
    <property type="protein sequence ID" value="GAA2245057.1"/>
    <property type="molecule type" value="Genomic_DNA"/>
</dbReference>
<feature type="binding site" evidence="7">
    <location>
        <position position="17"/>
    </location>
    <ligand>
        <name>ADP</name>
        <dbReference type="ChEBI" id="CHEBI:456216"/>
    </ligand>
</feature>
<evidence type="ECO:0000313" key="12">
    <source>
        <dbReference type="Proteomes" id="UP001500929"/>
    </source>
</evidence>
<feature type="binding site" evidence="7">
    <location>
        <position position="15"/>
    </location>
    <ligand>
        <name>ATP</name>
        <dbReference type="ChEBI" id="CHEBI:30616"/>
    </ligand>
</feature>
<dbReference type="RefSeq" id="WP_259480640.1">
    <property type="nucleotide sequence ID" value="NZ_BAAAQY010000011.1"/>
</dbReference>
<dbReference type="Pfam" id="PF00370">
    <property type="entry name" value="FGGY_N"/>
    <property type="match status" value="1"/>
</dbReference>
<dbReference type="Proteomes" id="UP001500929">
    <property type="component" value="Unassembled WGS sequence"/>
</dbReference>
<dbReference type="PROSITE" id="PS00933">
    <property type="entry name" value="FGGY_KINASES_1"/>
    <property type="match status" value="1"/>
</dbReference>
<dbReference type="PROSITE" id="PS00445">
    <property type="entry name" value="FGGY_KINASES_2"/>
    <property type="match status" value="1"/>
</dbReference>
<comment type="catalytic activity">
    <reaction evidence="7">
        <text>glycerol + ATP = sn-glycerol 3-phosphate + ADP + H(+)</text>
        <dbReference type="Rhea" id="RHEA:21644"/>
        <dbReference type="ChEBI" id="CHEBI:15378"/>
        <dbReference type="ChEBI" id="CHEBI:17754"/>
        <dbReference type="ChEBI" id="CHEBI:30616"/>
        <dbReference type="ChEBI" id="CHEBI:57597"/>
        <dbReference type="ChEBI" id="CHEBI:456216"/>
        <dbReference type="EC" id="2.7.1.30"/>
    </reaction>
</comment>
<feature type="binding site" evidence="7">
    <location>
        <position position="135"/>
    </location>
    <ligand>
        <name>sn-glycerol 3-phosphate</name>
        <dbReference type="ChEBI" id="CHEBI:57597"/>
    </ligand>
</feature>
<feature type="binding site" evidence="7">
    <location>
        <position position="411"/>
    </location>
    <ligand>
        <name>ATP</name>
        <dbReference type="ChEBI" id="CHEBI:30616"/>
    </ligand>
</feature>
<feature type="binding site" evidence="7">
    <location>
        <position position="246"/>
    </location>
    <ligand>
        <name>glycerol</name>
        <dbReference type="ChEBI" id="CHEBI:17754"/>
    </ligand>
</feature>
<feature type="domain" description="Carbohydrate kinase FGGY C-terminal" evidence="10">
    <location>
        <begin position="262"/>
        <end position="450"/>
    </location>
</feature>
<evidence type="ECO:0000256" key="4">
    <source>
        <dbReference type="ARBA" id="ARBA00022777"/>
    </source>
</evidence>
<dbReference type="InterPro" id="IPR000577">
    <property type="entry name" value="Carb_kinase_FGGY"/>
</dbReference>
<keyword evidence="6 7" id="KW-0067">ATP-binding</keyword>
<organism evidence="11 12">
    <name type="scientific">Herbiconiux moechotypicola</name>
    <dbReference type="NCBI Taxonomy" id="637393"/>
    <lineage>
        <taxon>Bacteria</taxon>
        <taxon>Bacillati</taxon>
        <taxon>Actinomycetota</taxon>
        <taxon>Actinomycetes</taxon>
        <taxon>Micrococcales</taxon>
        <taxon>Microbacteriaceae</taxon>
        <taxon>Herbiconiux</taxon>
    </lineage>
</organism>
<gene>
    <name evidence="7 11" type="primary">glpK</name>
    <name evidence="11" type="ORF">GCM10009851_32890</name>
</gene>
<reference evidence="11 12" key="1">
    <citation type="journal article" date="2019" name="Int. J. Syst. Evol. Microbiol.">
        <title>The Global Catalogue of Microorganisms (GCM) 10K type strain sequencing project: providing services to taxonomists for standard genome sequencing and annotation.</title>
        <authorList>
            <consortium name="The Broad Institute Genomics Platform"/>
            <consortium name="The Broad Institute Genome Sequencing Center for Infectious Disease"/>
            <person name="Wu L."/>
            <person name="Ma J."/>
        </authorList>
    </citation>
    <scope>NUCLEOTIDE SEQUENCE [LARGE SCALE GENOMIC DNA]</scope>
    <source>
        <strain evidence="11 12">JCM 16117</strain>
    </source>
</reference>
<feature type="binding site" evidence="7">
    <location>
        <position position="411"/>
    </location>
    <ligand>
        <name>ADP</name>
        <dbReference type="ChEBI" id="CHEBI:456216"/>
    </ligand>
</feature>
<comment type="similarity">
    <text evidence="1 7 8">Belongs to the FGGY kinase family.</text>
</comment>
<name>A0ABN3E0L9_9MICO</name>
<evidence type="ECO:0000256" key="6">
    <source>
        <dbReference type="ARBA" id="ARBA00022840"/>
    </source>
</evidence>
<dbReference type="HAMAP" id="MF_00186">
    <property type="entry name" value="Glycerol_kin"/>
    <property type="match status" value="1"/>
</dbReference>
<feature type="binding site" evidence="7">
    <location>
        <position position="267"/>
    </location>
    <ligand>
        <name>ATP</name>
        <dbReference type="ChEBI" id="CHEBI:30616"/>
    </ligand>
</feature>
<dbReference type="InterPro" id="IPR018485">
    <property type="entry name" value="FGGY_C"/>
</dbReference>
<comment type="activity regulation">
    <text evidence="7">Inhibited by fructose 1,6-bisphosphate (FBP).</text>
</comment>
<feature type="binding site" evidence="7">
    <location>
        <position position="13"/>
    </location>
    <ligand>
        <name>sn-glycerol 3-phosphate</name>
        <dbReference type="ChEBI" id="CHEBI:57597"/>
    </ligand>
</feature>
<protein>
    <recommendedName>
        <fullName evidence="7">Glycerol kinase</fullName>
        <ecNumber evidence="7">2.7.1.30</ecNumber>
    </recommendedName>
    <alternativeName>
        <fullName evidence="7">ATP:glycerol 3-phosphotransferase</fullName>
    </alternativeName>
    <alternativeName>
        <fullName evidence="7">Glycerokinase</fullName>
        <shortName evidence="7">GK</shortName>
    </alternativeName>
</protein>
<dbReference type="PANTHER" id="PTHR10196">
    <property type="entry name" value="SUGAR KINASE"/>
    <property type="match status" value="1"/>
</dbReference>
<feature type="domain" description="Carbohydrate kinase FGGY N-terminal" evidence="9">
    <location>
        <begin position="6"/>
        <end position="252"/>
    </location>
</feature>
<dbReference type="EC" id="2.7.1.30" evidence="7"/>
<dbReference type="NCBIfam" id="NF000756">
    <property type="entry name" value="PRK00047.1"/>
    <property type="match status" value="1"/>
</dbReference>
<keyword evidence="4 7" id="KW-0418">Kinase</keyword>
<proteinExistence type="inferred from homology"/>
<dbReference type="SUPFAM" id="SSF53067">
    <property type="entry name" value="Actin-like ATPase domain"/>
    <property type="match status" value="2"/>
</dbReference>
<feature type="binding site" evidence="7">
    <location>
        <position position="84"/>
    </location>
    <ligand>
        <name>sn-glycerol 3-phosphate</name>
        <dbReference type="ChEBI" id="CHEBI:57597"/>
    </ligand>
</feature>
<feature type="binding site" evidence="7">
    <location>
        <position position="245"/>
    </location>
    <ligand>
        <name>glycerol</name>
        <dbReference type="ChEBI" id="CHEBI:17754"/>
    </ligand>
</feature>
<feature type="binding site" evidence="7">
    <location>
        <position position="415"/>
    </location>
    <ligand>
        <name>ADP</name>
        <dbReference type="ChEBI" id="CHEBI:456216"/>
    </ligand>
</feature>
<feature type="binding site" evidence="7">
    <location>
        <position position="83"/>
    </location>
    <ligand>
        <name>sn-glycerol 3-phosphate</name>
        <dbReference type="ChEBI" id="CHEBI:57597"/>
    </ligand>
</feature>
<keyword evidence="5 7" id="KW-0319">Glycerol metabolism</keyword>
<dbReference type="InterPro" id="IPR018483">
    <property type="entry name" value="Carb_kinase_FGGY_CS"/>
</dbReference>
<dbReference type="CDD" id="cd07769">
    <property type="entry name" value="ASKHA_NBD_FGGY_GK"/>
    <property type="match status" value="1"/>
</dbReference>
<keyword evidence="3 7" id="KW-0547">Nucleotide-binding</keyword>
<feature type="binding site" evidence="7">
    <location>
        <position position="13"/>
    </location>
    <ligand>
        <name>ATP</name>
        <dbReference type="ChEBI" id="CHEBI:30616"/>
    </ligand>
</feature>
<dbReference type="PANTHER" id="PTHR10196:SF69">
    <property type="entry name" value="GLYCEROL KINASE"/>
    <property type="match status" value="1"/>
</dbReference>
<dbReference type="Pfam" id="PF02782">
    <property type="entry name" value="FGGY_C"/>
    <property type="match status" value="1"/>
</dbReference>
<feature type="binding site" evidence="7">
    <location>
        <position position="84"/>
    </location>
    <ligand>
        <name>glycerol</name>
        <dbReference type="ChEBI" id="CHEBI:17754"/>
    </ligand>
</feature>
<dbReference type="InterPro" id="IPR005999">
    <property type="entry name" value="Glycerol_kin"/>
</dbReference>
<evidence type="ECO:0000313" key="11">
    <source>
        <dbReference type="EMBL" id="GAA2245057.1"/>
    </source>
</evidence>
<dbReference type="InterPro" id="IPR018484">
    <property type="entry name" value="FGGY_N"/>
</dbReference>
<evidence type="ECO:0000256" key="1">
    <source>
        <dbReference type="ARBA" id="ARBA00009156"/>
    </source>
</evidence>
<dbReference type="NCBIfam" id="TIGR01311">
    <property type="entry name" value="glycerol_kin"/>
    <property type="match status" value="1"/>
</dbReference>
<feature type="binding site" evidence="7">
    <location>
        <position position="13"/>
    </location>
    <ligand>
        <name>ADP</name>
        <dbReference type="ChEBI" id="CHEBI:456216"/>
    </ligand>
</feature>
<evidence type="ECO:0000256" key="8">
    <source>
        <dbReference type="RuleBase" id="RU003733"/>
    </source>
</evidence>
<comment type="pathway">
    <text evidence="7">Polyol metabolism; glycerol degradation via glycerol kinase pathway; sn-glycerol 3-phosphate from glycerol: step 1/1.</text>
</comment>
<comment type="caution">
    <text evidence="11">The sequence shown here is derived from an EMBL/GenBank/DDBJ whole genome shotgun (WGS) entry which is preliminary data.</text>
</comment>